<comment type="caution">
    <text evidence="8">The sequence shown here is derived from an EMBL/GenBank/DDBJ whole genome shotgun (WGS) entry which is preliminary data.</text>
</comment>
<dbReference type="Pfam" id="PF05977">
    <property type="entry name" value="MFS_3"/>
    <property type="match status" value="1"/>
</dbReference>
<sequence>MTMTRDTVKTRPGAGSLWRNRDYLLLWFGQAISSIGGSVSDLAFPLLVLAVTGSPAQAGLVAGLNALAAALFALPAGVLVDRWDRKRVMLFCDLGRFVSLASIPLALATGHLTISQLYITALVEGTLARLFGLAHTASLSQVTTEAQLSTAVALDEVMEGTTALGGPSLSGLLFGLSRALPFLADAISYAVSILTLLLIRVPFQGQRGIKRRHLLAEVRAGMNWIWCQPFIRAMTLLTAPGALFSTGLPLIIIVLAQQQHASSFLIGCIFALGGIGSIVGAALAPMWRKWLSVGQSILLCRWAFVLLWPLYALVPFPWMMGLVDFGVGLVDPIEDVAYFSYRLKLIPEELRGRVLSVCRLFPGTARPLGLFVTGLLLQQIGAVPTLLISWGALFLCALLFTLNRHIRQAGREEARGAEGMEES</sequence>
<dbReference type="GO" id="GO:0005886">
    <property type="term" value="C:plasma membrane"/>
    <property type="evidence" value="ECO:0007669"/>
    <property type="project" value="UniProtKB-SubCell"/>
</dbReference>
<dbReference type="PANTHER" id="PTHR23513">
    <property type="entry name" value="INTEGRAL MEMBRANE EFFLUX PROTEIN-RELATED"/>
    <property type="match status" value="1"/>
</dbReference>
<dbReference type="PANTHER" id="PTHR23513:SF6">
    <property type="entry name" value="MAJOR FACILITATOR SUPERFAMILY ASSOCIATED DOMAIN-CONTAINING PROTEIN"/>
    <property type="match status" value="1"/>
</dbReference>
<feature type="transmembrane region" description="Helical" evidence="7">
    <location>
        <begin position="299"/>
        <end position="320"/>
    </location>
</feature>
<evidence type="ECO:0000256" key="6">
    <source>
        <dbReference type="ARBA" id="ARBA00023136"/>
    </source>
</evidence>
<feature type="transmembrane region" description="Helical" evidence="7">
    <location>
        <begin position="24"/>
        <end position="50"/>
    </location>
</feature>
<protein>
    <submittedName>
        <fullName evidence="8">MFS transporter</fullName>
    </submittedName>
</protein>
<keyword evidence="9" id="KW-1185">Reference proteome</keyword>
<organism evidence="8 9">
    <name type="scientific">Reticulibacter mediterranei</name>
    <dbReference type="NCBI Taxonomy" id="2778369"/>
    <lineage>
        <taxon>Bacteria</taxon>
        <taxon>Bacillati</taxon>
        <taxon>Chloroflexota</taxon>
        <taxon>Ktedonobacteria</taxon>
        <taxon>Ktedonobacterales</taxon>
        <taxon>Reticulibacteraceae</taxon>
        <taxon>Reticulibacter</taxon>
    </lineage>
</organism>
<evidence type="ECO:0000256" key="5">
    <source>
        <dbReference type="ARBA" id="ARBA00022989"/>
    </source>
</evidence>
<evidence type="ECO:0000256" key="1">
    <source>
        <dbReference type="ARBA" id="ARBA00004651"/>
    </source>
</evidence>
<accession>A0A8J3N8U8</accession>
<dbReference type="RefSeq" id="WP_220209321.1">
    <property type="nucleotide sequence ID" value="NZ_BNJK01000002.1"/>
</dbReference>
<dbReference type="AlphaFoldDB" id="A0A8J3N8U8"/>
<evidence type="ECO:0000256" key="3">
    <source>
        <dbReference type="ARBA" id="ARBA00022475"/>
    </source>
</evidence>
<feature type="transmembrane region" description="Helical" evidence="7">
    <location>
        <begin position="179"/>
        <end position="203"/>
    </location>
</feature>
<dbReference type="EMBL" id="BNJK01000002">
    <property type="protein sequence ID" value="GHO98612.1"/>
    <property type="molecule type" value="Genomic_DNA"/>
</dbReference>
<gene>
    <name evidence="8" type="ORF">KSF_086600</name>
</gene>
<feature type="transmembrane region" description="Helical" evidence="7">
    <location>
        <begin position="380"/>
        <end position="402"/>
    </location>
</feature>
<feature type="transmembrane region" description="Helical" evidence="7">
    <location>
        <begin position="262"/>
        <end position="287"/>
    </location>
</feature>
<name>A0A8J3N8U8_9CHLR</name>
<keyword evidence="2" id="KW-0813">Transport</keyword>
<reference evidence="8" key="1">
    <citation type="submission" date="2020-10" db="EMBL/GenBank/DDBJ databases">
        <title>Taxonomic study of unclassified bacteria belonging to the class Ktedonobacteria.</title>
        <authorList>
            <person name="Yabe S."/>
            <person name="Wang C.M."/>
            <person name="Zheng Y."/>
            <person name="Sakai Y."/>
            <person name="Cavaletti L."/>
            <person name="Monciardini P."/>
            <person name="Donadio S."/>
        </authorList>
    </citation>
    <scope>NUCLEOTIDE SEQUENCE</scope>
    <source>
        <strain evidence="8">ID150040</strain>
    </source>
</reference>
<comment type="subcellular location">
    <subcellularLocation>
        <location evidence="1">Cell membrane</location>
        <topology evidence="1">Multi-pass membrane protein</topology>
    </subcellularLocation>
</comment>
<evidence type="ECO:0000256" key="7">
    <source>
        <dbReference type="SAM" id="Phobius"/>
    </source>
</evidence>
<feature type="transmembrane region" description="Helical" evidence="7">
    <location>
        <begin position="56"/>
        <end position="76"/>
    </location>
</feature>
<dbReference type="InterPro" id="IPR036259">
    <property type="entry name" value="MFS_trans_sf"/>
</dbReference>
<dbReference type="SUPFAM" id="SSF103473">
    <property type="entry name" value="MFS general substrate transporter"/>
    <property type="match status" value="1"/>
</dbReference>
<keyword evidence="5 7" id="KW-1133">Transmembrane helix</keyword>
<feature type="transmembrane region" description="Helical" evidence="7">
    <location>
        <begin position="97"/>
        <end position="119"/>
    </location>
</feature>
<feature type="transmembrane region" description="Helical" evidence="7">
    <location>
        <begin position="236"/>
        <end position="256"/>
    </location>
</feature>
<keyword evidence="4 7" id="KW-0812">Transmembrane</keyword>
<proteinExistence type="predicted"/>
<dbReference type="Gene3D" id="1.20.1250.20">
    <property type="entry name" value="MFS general substrate transporter like domains"/>
    <property type="match status" value="1"/>
</dbReference>
<evidence type="ECO:0000313" key="9">
    <source>
        <dbReference type="Proteomes" id="UP000597444"/>
    </source>
</evidence>
<dbReference type="InterPro" id="IPR010290">
    <property type="entry name" value="TM_effector"/>
</dbReference>
<dbReference type="Proteomes" id="UP000597444">
    <property type="component" value="Unassembled WGS sequence"/>
</dbReference>
<evidence type="ECO:0000256" key="2">
    <source>
        <dbReference type="ARBA" id="ARBA00022448"/>
    </source>
</evidence>
<keyword evidence="6 7" id="KW-0472">Membrane</keyword>
<dbReference type="CDD" id="cd06173">
    <property type="entry name" value="MFS_MefA_like"/>
    <property type="match status" value="1"/>
</dbReference>
<keyword evidence="3" id="KW-1003">Cell membrane</keyword>
<evidence type="ECO:0000313" key="8">
    <source>
        <dbReference type="EMBL" id="GHO98612.1"/>
    </source>
</evidence>
<evidence type="ECO:0000256" key="4">
    <source>
        <dbReference type="ARBA" id="ARBA00022692"/>
    </source>
</evidence>